<evidence type="ECO:0000313" key="8">
    <source>
        <dbReference type="Proteomes" id="UP001321473"/>
    </source>
</evidence>
<dbReference type="GO" id="GO:0046983">
    <property type="term" value="F:protein dimerization activity"/>
    <property type="evidence" value="ECO:0007669"/>
    <property type="project" value="InterPro"/>
</dbReference>
<organism evidence="7 8">
    <name type="scientific">Amblyomma americanum</name>
    <name type="common">Lone star tick</name>
    <dbReference type="NCBI Taxonomy" id="6943"/>
    <lineage>
        <taxon>Eukaryota</taxon>
        <taxon>Metazoa</taxon>
        <taxon>Ecdysozoa</taxon>
        <taxon>Arthropoda</taxon>
        <taxon>Chelicerata</taxon>
        <taxon>Arachnida</taxon>
        <taxon>Acari</taxon>
        <taxon>Parasitiformes</taxon>
        <taxon>Ixodida</taxon>
        <taxon>Ixodoidea</taxon>
        <taxon>Ixodidae</taxon>
        <taxon>Amblyomminae</taxon>
        <taxon>Amblyomma</taxon>
    </lineage>
</organism>
<evidence type="ECO:0000313" key="7">
    <source>
        <dbReference type="EMBL" id="KAK8781538.1"/>
    </source>
</evidence>
<gene>
    <name evidence="7" type="ORF">V5799_017123</name>
</gene>
<dbReference type="Proteomes" id="UP001321473">
    <property type="component" value="Unassembled WGS sequence"/>
</dbReference>
<accession>A0AAQ4F4C8</accession>
<dbReference type="AlphaFoldDB" id="A0AAQ4F4C8"/>
<evidence type="ECO:0000259" key="6">
    <source>
        <dbReference type="PROSITE" id="PS50888"/>
    </source>
</evidence>
<sequence length="143" mass="15828">MKCQAAKKSAINAFLYKTAGGRKERDPKKREEMHSLFIRLTDLVPGMPRNRKLSKLEIIENTIDYITELEIALKVHPATAYSSHAAETSANAVRQPFGVLPPSSNVTVSSPRSEQVTATDKMLPGHIGELTSMIGQVPRRVRC</sequence>
<dbReference type="GO" id="GO:0030154">
    <property type="term" value="P:cell differentiation"/>
    <property type="evidence" value="ECO:0007669"/>
    <property type="project" value="TreeGrafter"/>
</dbReference>
<proteinExistence type="predicted"/>
<dbReference type="GO" id="GO:0005634">
    <property type="term" value="C:nucleus"/>
    <property type="evidence" value="ECO:0007669"/>
    <property type="project" value="UniProtKB-SubCell"/>
</dbReference>
<dbReference type="Gene3D" id="4.10.280.10">
    <property type="entry name" value="Helix-loop-helix DNA-binding domain"/>
    <property type="match status" value="1"/>
</dbReference>
<name>A0AAQ4F4C8_AMBAM</name>
<feature type="domain" description="BHLH" evidence="6">
    <location>
        <begin position="17"/>
        <end position="69"/>
    </location>
</feature>
<dbReference type="InterPro" id="IPR026052">
    <property type="entry name" value="DNA-bd_prot-inh"/>
</dbReference>
<dbReference type="InterPro" id="IPR011598">
    <property type="entry name" value="bHLH_dom"/>
</dbReference>
<comment type="subcellular location">
    <subcellularLocation>
        <location evidence="1">Nucleus</location>
    </subcellularLocation>
</comment>
<keyword evidence="8" id="KW-1185">Reference proteome</keyword>
<evidence type="ECO:0000256" key="1">
    <source>
        <dbReference type="ARBA" id="ARBA00004123"/>
    </source>
</evidence>
<keyword evidence="3" id="KW-0805">Transcription regulation</keyword>
<reference evidence="7 8" key="1">
    <citation type="journal article" date="2023" name="Arcadia Sci">
        <title>De novo assembly of a long-read Amblyomma americanum tick genome.</title>
        <authorList>
            <person name="Chou S."/>
            <person name="Poskanzer K.E."/>
            <person name="Rollins M."/>
            <person name="Thuy-Boun P.S."/>
        </authorList>
    </citation>
    <scope>NUCLEOTIDE SEQUENCE [LARGE SCALE GENOMIC DNA]</scope>
    <source>
        <strain evidence="7">F_SG_1</strain>
        <tissue evidence="7">Salivary glands</tissue>
    </source>
</reference>
<keyword evidence="5" id="KW-0539">Nucleus</keyword>
<dbReference type="SMART" id="SM00353">
    <property type="entry name" value="HLH"/>
    <property type="match status" value="1"/>
</dbReference>
<evidence type="ECO:0000256" key="3">
    <source>
        <dbReference type="ARBA" id="ARBA00023015"/>
    </source>
</evidence>
<dbReference type="Pfam" id="PF00010">
    <property type="entry name" value="HLH"/>
    <property type="match status" value="1"/>
</dbReference>
<dbReference type="GO" id="GO:0000122">
    <property type="term" value="P:negative regulation of transcription by RNA polymerase II"/>
    <property type="evidence" value="ECO:0007669"/>
    <property type="project" value="InterPro"/>
</dbReference>
<dbReference type="SUPFAM" id="SSF47459">
    <property type="entry name" value="HLH, helix-loop-helix DNA-binding domain"/>
    <property type="match status" value="1"/>
</dbReference>
<dbReference type="PROSITE" id="PS50888">
    <property type="entry name" value="BHLH"/>
    <property type="match status" value="1"/>
</dbReference>
<dbReference type="PANTHER" id="PTHR11723:SF17">
    <property type="entry name" value="PROTEIN EXTRA-MACROCHAETAE"/>
    <property type="match status" value="1"/>
</dbReference>
<dbReference type="EMBL" id="JARKHS020007593">
    <property type="protein sequence ID" value="KAK8781538.1"/>
    <property type="molecule type" value="Genomic_DNA"/>
</dbReference>
<keyword evidence="2" id="KW-0678">Repressor</keyword>
<evidence type="ECO:0000256" key="2">
    <source>
        <dbReference type="ARBA" id="ARBA00022491"/>
    </source>
</evidence>
<evidence type="ECO:0000256" key="5">
    <source>
        <dbReference type="ARBA" id="ARBA00023242"/>
    </source>
</evidence>
<dbReference type="PANTHER" id="PTHR11723">
    <property type="entry name" value="DNA-BINDING PROTEIN INHIBITOR"/>
    <property type="match status" value="1"/>
</dbReference>
<evidence type="ECO:0000256" key="4">
    <source>
        <dbReference type="ARBA" id="ARBA00023163"/>
    </source>
</evidence>
<comment type="caution">
    <text evidence="7">The sequence shown here is derived from an EMBL/GenBank/DDBJ whole genome shotgun (WGS) entry which is preliminary data.</text>
</comment>
<protein>
    <recommendedName>
        <fullName evidence="6">BHLH domain-containing protein</fullName>
    </recommendedName>
</protein>
<dbReference type="InterPro" id="IPR036638">
    <property type="entry name" value="HLH_DNA-bd_sf"/>
</dbReference>
<dbReference type="GO" id="GO:0005737">
    <property type="term" value="C:cytoplasm"/>
    <property type="evidence" value="ECO:0007669"/>
    <property type="project" value="InterPro"/>
</dbReference>
<keyword evidence="4" id="KW-0804">Transcription</keyword>
<dbReference type="GO" id="GO:0032922">
    <property type="term" value="P:circadian regulation of gene expression"/>
    <property type="evidence" value="ECO:0007669"/>
    <property type="project" value="TreeGrafter"/>
</dbReference>